<reference evidence="1 2" key="1">
    <citation type="journal article" date="2010" name="Stand. Genomic Sci.">
        <title>Complete genome sequence of Archaeoglobus profundus type strain (AV18).</title>
        <authorList>
            <person name="von Jan M."/>
            <person name="Lapidus A."/>
            <person name="Del Rio T.G."/>
            <person name="Copeland A."/>
            <person name="Tice H."/>
            <person name="Cheng J.F."/>
            <person name="Lucas S."/>
            <person name="Chen F."/>
            <person name="Nolan M."/>
            <person name="Goodwin L."/>
            <person name="Han C."/>
            <person name="Pitluck S."/>
            <person name="Liolios K."/>
            <person name="Ivanova N."/>
            <person name="Mavromatis K."/>
            <person name="Ovchinnikova G."/>
            <person name="Chertkov O."/>
            <person name="Pati A."/>
            <person name="Chen A."/>
            <person name="Palaniappan K."/>
            <person name="Land M."/>
            <person name="Hauser L."/>
            <person name="Chang Y.J."/>
            <person name="Jeffries C.D."/>
            <person name="Saunders E."/>
            <person name="Brettin T."/>
            <person name="Detter J.C."/>
            <person name="Chain P."/>
            <person name="Eichinger K."/>
            <person name="Huber H."/>
            <person name="Spring S."/>
            <person name="Rohde M."/>
            <person name="Goker M."/>
            <person name="Wirth R."/>
            <person name="Woyke T."/>
            <person name="Bristow J."/>
            <person name="Eisen J.A."/>
            <person name="Markowitz V."/>
            <person name="Hugenholtz P."/>
            <person name="Kyrpides N.C."/>
            <person name="Klenk H.P."/>
        </authorList>
    </citation>
    <scope>NUCLEOTIDE SEQUENCE [LARGE SCALE GENOMIC DNA]</scope>
    <source>
        <strain evidence="2">DSM 5631 / JCM 9629 / NBRC 100127 / Av18</strain>
    </source>
</reference>
<gene>
    <name evidence="1" type="ordered locus">Arcpr_1476</name>
</gene>
<accession>D2REH9</accession>
<dbReference type="KEGG" id="apo:Arcpr_1476"/>
<dbReference type="Proteomes" id="UP000001901">
    <property type="component" value="Chromosome"/>
</dbReference>
<evidence type="ECO:0000313" key="2">
    <source>
        <dbReference type="Proteomes" id="UP000001901"/>
    </source>
</evidence>
<sequence>MTKLLDIVKELKTEGKSPEEIAKELGKPIFLIRALYNLYF</sequence>
<dbReference type="EMBL" id="CP001857">
    <property type="protein sequence ID" value="ADB58523.1"/>
    <property type="molecule type" value="Genomic_DNA"/>
</dbReference>
<dbReference type="PaxDb" id="572546-Arcpr_1476"/>
<name>D2REH9_ARCPA</name>
<organism evidence="1 2">
    <name type="scientific">Archaeoglobus profundus (strain DSM 5631 / JCM 9629 / NBRC 100127 / Av18)</name>
    <dbReference type="NCBI Taxonomy" id="572546"/>
    <lineage>
        <taxon>Archaea</taxon>
        <taxon>Methanobacteriati</taxon>
        <taxon>Methanobacteriota</taxon>
        <taxon>Archaeoglobi</taxon>
        <taxon>Archaeoglobales</taxon>
        <taxon>Archaeoglobaceae</taxon>
        <taxon>Archaeoglobus</taxon>
    </lineage>
</organism>
<protein>
    <submittedName>
        <fullName evidence="1">Uncharacterized protein</fullName>
    </submittedName>
</protein>
<proteinExistence type="predicted"/>
<dbReference type="AlphaFoldDB" id="D2REH9"/>
<keyword evidence="2" id="KW-1185">Reference proteome</keyword>
<dbReference type="HOGENOM" id="CLU_3282653_0_0_2"/>
<dbReference type="STRING" id="572546.Arcpr_1476"/>
<evidence type="ECO:0000313" key="1">
    <source>
        <dbReference type="EMBL" id="ADB58523.1"/>
    </source>
</evidence>
<dbReference type="GeneID" id="80457703"/>
<dbReference type="RefSeq" id="WP_012940859.1">
    <property type="nucleotide sequence ID" value="NC_013741.1"/>
</dbReference>